<feature type="domain" description="Endoribonuclease YicC-like C-terminal" evidence="8">
    <location>
        <begin position="175"/>
        <end position="291"/>
    </location>
</feature>
<dbReference type="EMBL" id="JAATOP010000006">
    <property type="protein sequence ID" value="NIY72971.1"/>
    <property type="molecule type" value="Genomic_DNA"/>
</dbReference>
<evidence type="ECO:0000256" key="1">
    <source>
        <dbReference type="ARBA" id="ARBA00001968"/>
    </source>
</evidence>
<evidence type="ECO:0000259" key="7">
    <source>
        <dbReference type="Pfam" id="PF03755"/>
    </source>
</evidence>
<organism evidence="9 10">
    <name type="scientific">Marivivens donghaensis</name>
    <dbReference type="NCBI Taxonomy" id="1699413"/>
    <lineage>
        <taxon>Bacteria</taxon>
        <taxon>Pseudomonadati</taxon>
        <taxon>Pseudomonadota</taxon>
        <taxon>Alphaproteobacteria</taxon>
        <taxon>Rhodobacterales</taxon>
        <taxon>Paracoccaceae</taxon>
        <taxon>Marivivens group</taxon>
        <taxon>Marivivens</taxon>
    </lineage>
</organism>
<evidence type="ECO:0000256" key="5">
    <source>
        <dbReference type="ARBA" id="ARBA00035648"/>
    </source>
</evidence>
<dbReference type="NCBIfam" id="TIGR00255">
    <property type="entry name" value="YicC/YloC family endoribonuclease"/>
    <property type="match status" value="1"/>
</dbReference>
<dbReference type="PANTHER" id="PTHR30636:SF3">
    <property type="entry name" value="UPF0701 PROTEIN YICC"/>
    <property type="match status" value="1"/>
</dbReference>
<dbReference type="Proteomes" id="UP000709466">
    <property type="component" value="Unassembled WGS sequence"/>
</dbReference>
<keyword evidence="10" id="KW-1185">Reference proteome</keyword>
<evidence type="ECO:0000256" key="6">
    <source>
        <dbReference type="SAM" id="Coils"/>
    </source>
</evidence>
<keyword evidence="2" id="KW-0540">Nuclease</keyword>
<gene>
    <name evidence="9" type="ORF">HCZ30_11070</name>
</gene>
<dbReference type="Pfam" id="PF03755">
    <property type="entry name" value="YicC-like_N"/>
    <property type="match status" value="1"/>
</dbReference>
<name>A0ABX0VYA5_9RHOB</name>
<feature type="domain" description="Endoribonuclease YicC-like N-terminal" evidence="7">
    <location>
        <begin position="1"/>
        <end position="155"/>
    </location>
</feature>
<reference evidence="9 10" key="1">
    <citation type="submission" date="2020-03" db="EMBL/GenBank/DDBJ databases">
        <title>Bacterial isolates of synthetic phycosphere.</title>
        <authorList>
            <person name="Fu H."/>
            <person name="Moran M.A."/>
        </authorList>
    </citation>
    <scope>NUCLEOTIDE SEQUENCE [LARGE SCALE GENOMIC DNA]</scope>
    <source>
        <strain evidence="9 10">HF1</strain>
    </source>
</reference>
<dbReference type="Pfam" id="PF08340">
    <property type="entry name" value="YicC-like_C"/>
    <property type="match status" value="1"/>
</dbReference>
<comment type="caution">
    <text evidence="9">The sequence shown here is derived from an EMBL/GenBank/DDBJ whole genome shotgun (WGS) entry which is preliminary data.</text>
</comment>
<evidence type="ECO:0000256" key="4">
    <source>
        <dbReference type="ARBA" id="ARBA00022801"/>
    </source>
</evidence>
<evidence type="ECO:0000313" key="10">
    <source>
        <dbReference type="Proteomes" id="UP000709466"/>
    </source>
</evidence>
<dbReference type="InterPro" id="IPR013527">
    <property type="entry name" value="YicC-like_N"/>
</dbReference>
<dbReference type="InterPro" id="IPR013551">
    <property type="entry name" value="YicC-like_C"/>
</dbReference>
<comment type="cofactor">
    <cofactor evidence="1">
        <name>a divalent metal cation</name>
        <dbReference type="ChEBI" id="CHEBI:60240"/>
    </cofactor>
</comment>
<accession>A0ABX0VYA5</accession>
<protein>
    <submittedName>
        <fullName evidence="9">YicC family protein</fullName>
    </submittedName>
</protein>
<evidence type="ECO:0000256" key="2">
    <source>
        <dbReference type="ARBA" id="ARBA00022722"/>
    </source>
</evidence>
<keyword evidence="4" id="KW-0378">Hydrolase</keyword>
<feature type="coiled-coil region" evidence="6">
    <location>
        <begin position="188"/>
        <end position="235"/>
    </location>
</feature>
<keyword evidence="3" id="KW-0255">Endonuclease</keyword>
<evidence type="ECO:0000313" key="9">
    <source>
        <dbReference type="EMBL" id="NIY72971.1"/>
    </source>
</evidence>
<sequence length="291" mass="32457">MTAFASRSGADENVQWTWDIRSVNGRGLDMRLRMPDGIDGLEQTVRAEISKRFARGNITVNMRLTRDESERSLYLDEWALDTVLNALETITVRAKAKGVQVEKPSTAEILQTRGVWTNTRAEEDADALKKHVLADLAPLLDEFAEMRAAEGAALHAVISEQLDRIEALITDAQDAAEKRRPEVRENFKAALQRIMDDAEVDKSRLAQELAIIAVKQDVTEELDRLKAHVAAARALISDPAPAGRKLDFLAQEFNREVNTLCSKSQATGLTQVGLELKAVIEQMREQIQNVE</sequence>
<dbReference type="PANTHER" id="PTHR30636">
    <property type="entry name" value="UPF0701 PROTEIN YICC"/>
    <property type="match status" value="1"/>
</dbReference>
<dbReference type="InterPro" id="IPR005229">
    <property type="entry name" value="YicC/YloC-like"/>
</dbReference>
<evidence type="ECO:0000259" key="8">
    <source>
        <dbReference type="Pfam" id="PF08340"/>
    </source>
</evidence>
<proteinExistence type="inferred from homology"/>
<keyword evidence="6" id="KW-0175">Coiled coil</keyword>
<comment type="similarity">
    <text evidence="5">Belongs to the YicC/YloC family.</text>
</comment>
<evidence type="ECO:0000256" key="3">
    <source>
        <dbReference type="ARBA" id="ARBA00022759"/>
    </source>
</evidence>